<dbReference type="InterPro" id="IPR029787">
    <property type="entry name" value="Nucleotide_cyclase"/>
</dbReference>
<dbReference type="InterPro" id="IPR003660">
    <property type="entry name" value="HAMP_dom"/>
</dbReference>
<keyword evidence="5 8" id="KW-0472">Membrane</keyword>
<dbReference type="Gene3D" id="3.30.70.1230">
    <property type="entry name" value="Nucleotide cyclase"/>
    <property type="match status" value="1"/>
</dbReference>
<dbReference type="AlphaFoldDB" id="A0A1I4BI36"/>
<dbReference type="CDD" id="cd06225">
    <property type="entry name" value="HAMP"/>
    <property type="match status" value="1"/>
</dbReference>
<evidence type="ECO:0000259" key="10">
    <source>
        <dbReference type="PROSITE" id="PS50885"/>
    </source>
</evidence>
<evidence type="ECO:0000256" key="5">
    <source>
        <dbReference type="ARBA" id="ARBA00023136"/>
    </source>
</evidence>
<feature type="transmembrane region" description="Helical" evidence="8">
    <location>
        <begin position="23"/>
        <end position="44"/>
    </location>
</feature>
<sequence>MSSAGATSTSPHRPSRWGLSAKLFTTLVLLGAIAVMVTGVLGYFRAREALEKAVFDQLTAARQTKTRQVETYFRTIQAELRLLATSKMVVDATREFRIAVDQLDRTGAPPELRQKVGDWYAANFIPQMTRILGREPALSDYLPVGGAPYYLQYHYIVENPNQGERRKLLDDAGDGSDYSRLHAVYHPLMRAAAATVGFFDFMVADPKSGRLIYTVQKEADFTTSLQFGPYRRSNAAAAVARCAESADRSAVCLEDFAPYAPSGGAPIAFMGAPVIDQGVVIGVLIAQLSNEEIDNVVTGGRRWRQEGFGDTGEAYLVGPDHLVRSAPRAFYENQEDYFAELKSVGTSNEEIAAIQRYGTPVLHQAIDTKATRAALAGVDGTGEIIGYRGVPTLASWGPLAIPGVNWGLVAKVDSAEAFAPINRLRRDLLIVGGLALLAVAATAAWLSRALLGPLRELTAGVKRFAAGDYAASVPVRTRDEIGQLCSAFNGMVEELREKNVVIENKNRENEQLLLNVLPAPIANRLRGGEERIADGFAEVTVAFADLVGFTALTSEMPPQEVVTFLNGLFTRFDEAANDLGIEKIKTVGDAYMAVCGLPVPVPNHAERMIRMAIRMVHITREHAMEHNVSMKLRVGVNSGPVVAGVIGKSKYIYDLWGDTVNLASRMESGSVPDAVQVTRAVYEQLKDQFVFEPRGAIEVKGKGNVEAWLLRL</sequence>
<organism evidence="11 12">
    <name type="scientific">Neomesorhizobium albiziae</name>
    <dbReference type="NCBI Taxonomy" id="335020"/>
    <lineage>
        <taxon>Bacteria</taxon>
        <taxon>Pseudomonadati</taxon>
        <taxon>Pseudomonadota</taxon>
        <taxon>Alphaproteobacteria</taxon>
        <taxon>Hyphomicrobiales</taxon>
        <taxon>Phyllobacteriaceae</taxon>
        <taxon>Neomesorhizobium</taxon>
    </lineage>
</organism>
<reference evidence="11 12" key="1">
    <citation type="submission" date="2016-10" db="EMBL/GenBank/DDBJ databases">
        <authorList>
            <person name="Varghese N."/>
            <person name="Submissions S."/>
        </authorList>
    </citation>
    <scope>NUCLEOTIDE SEQUENCE [LARGE SCALE GENOMIC DNA]</scope>
    <source>
        <strain evidence="11 12">DSM 21822</strain>
    </source>
</reference>
<dbReference type="GO" id="GO:0009190">
    <property type="term" value="P:cyclic nucleotide biosynthetic process"/>
    <property type="evidence" value="ECO:0007669"/>
    <property type="project" value="InterPro"/>
</dbReference>
<dbReference type="SUPFAM" id="SSF55073">
    <property type="entry name" value="Nucleotide cyclase"/>
    <property type="match status" value="1"/>
</dbReference>
<dbReference type="GO" id="GO:0000166">
    <property type="term" value="F:nucleotide binding"/>
    <property type="evidence" value="ECO:0007669"/>
    <property type="project" value="UniProtKB-KW"/>
</dbReference>
<dbReference type="GO" id="GO:0016020">
    <property type="term" value="C:membrane"/>
    <property type="evidence" value="ECO:0007669"/>
    <property type="project" value="UniProtKB-SubCell"/>
</dbReference>
<evidence type="ECO:0000256" key="6">
    <source>
        <dbReference type="ARBA" id="ARBA00023239"/>
    </source>
</evidence>
<dbReference type="Gene3D" id="1.10.8.500">
    <property type="entry name" value="HAMP domain in histidine kinase"/>
    <property type="match status" value="1"/>
</dbReference>
<proteinExistence type="inferred from homology"/>
<keyword evidence="2 8" id="KW-0812">Transmembrane</keyword>
<dbReference type="PROSITE" id="PS50125">
    <property type="entry name" value="GUANYLATE_CYCLASE_2"/>
    <property type="match status" value="1"/>
</dbReference>
<dbReference type="GO" id="GO:0035556">
    <property type="term" value="P:intracellular signal transduction"/>
    <property type="evidence" value="ECO:0007669"/>
    <property type="project" value="InterPro"/>
</dbReference>
<dbReference type="Gene3D" id="3.30.450.20">
    <property type="entry name" value="PAS domain"/>
    <property type="match status" value="1"/>
</dbReference>
<keyword evidence="3" id="KW-0547">Nucleotide-binding</keyword>
<name>A0A1I4BI36_9HYPH</name>
<evidence type="ECO:0000313" key="11">
    <source>
        <dbReference type="EMBL" id="SFK67970.1"/>
    </source>
</evidence>
<evidence type="ECO:0000256" key="7">
    <source>
        <dbReference type="RuleBase" id="RU000405"/>
    </source>
</evidence>
<evidence type="ECO:0000259" key="9">
    <source>
        <dbReference type="PROSITE" id="PS50125"/>
    </source>
</evidence>
<dbReference type="GO" id="GO:0004016">
    <property type="term" value="F:adenylate cyclase activity"/>
    <property type="evidence" value="ECO:0007669"/>
    <property type="project" value="UniProtKB-ARBA"/>
</dbReference>
<keyword evidence="12" id="KW-1185">Reference proteome</keyword>
<comment type="subcellular location">
    <subcellularLocation>
        <location evidence="1">Membrane</location>
    </subcellularLocation>
</comment>
<dbReference type="SMART" id="SM00304">
    <property type="entry name" value="HAMP"/>
    <property type="match status" value="1"/>
</dbReference>
<feature type="domain" description="HAMP" evidence="10">
    <location>
        <begin position="448"/>
        <end position="500"/>
    </location>
</feature>
<evidence type="ECO:0000256" key="8">
    <source>
        <dbReference type="SAM" id="Phobius"/>
    </source>
</evidence>
<protein>
    <submittedName>
        <fullName evidence="11">Adenylate cyclase, class 3</fullName>
    </submittedName>
</protein>
<evidence type="ECO:0000256" key="3">
    <source>
        <dbReference type="ARBA" id="ARBA00022741"/>
    </source>
</evidence>
<dbReference type="PROSITE" id="PS00452">
    <property type="entry name" value="GUANYLATE_CYCLASE_1"/>
    <property type="match status" value="1"/>
</dbReference>
<comment type="similarity">
    <text evidence="7">Belongs to the adenylyl cyclase class-4/guanylyl cyclase family.</text>
</comment>
<dbReference type="InterPro" id="IPR050401">
    <property type="entry name" value="Cyclic_nucleotide_synthase"/>
</dbReference>
<evidence type="ECO:0000256" key="4">
    <source>
        <dbReference type="ARBA" id="ARBA00022989"/>
    </source>
</evidence>
<dbReference type="OrthoDB" id="315417at2"/>
<keyword evidence="4 8" id="KW-1133">Transmembrane helix</keyword>
<keyword evidence="6 7" id="KW-0456">Lyase</keyword>
<dbReference type="InterPro" id="IPR001054">
    <property type="entry name" value="A/G_cyclase"/>
</dbReference>
<dbReference type="Proteomes" id="UP000323300">
    <property type="component" value="Unassembled WGS sequence"/>
</dbReference>
<dbReference type="Pfam" id="PF00211">
    <property type="entry name" value="Guanylate_cyc"/>
    <property type="match status" value="1"/>
</dbReference>
<dbReference type="EMBL" id="FOSL01000010">
    <property type="protein sequence ID" value="SFK67970.1"/>
    <property type="molecule type" value="Genomic_DNA"/>
</dbReference>
<dbReference type="SMART" id="SM00044">
    <property type="entry name" value="CYCc"/>
    <property type="match status" value="1"/>
</dbReference>
<accession>A0A1I4BI36</accession>
<gene>
    <name evidence="11" type="ORF">SAMN04488498_110147</name>
</gene>
<dbReference type="CDD" id="cd07302">
    <property type="entry name" value="CHD"/>
    <property type="match status" value="1"/>
</dbReference>
<dbReference type="RefSeq" id="WP_149761393.1">
    <property type="nucleotide sequence ID" value="NZ_BSPE01000007.1"/>
</dbReference>
<evidence type="ECO:0000256" key="2">
    <source>
        <dbReference type="ARBA" id="ARBA00022692"/>
    </source>
</evidence>
<dbReference type="SUPFAM" id="SSF158472">
    <property type="entry name" value="HAMP domain-like"/>
    <property type="match status" value="1"/>
</dbReference>
<dbReference type="Pfam" id="PF00672">
    <property type="entry name" value="HAMP"/>
    <property type="match status" value="1"/>
</dbReference>
<dbReference type="PANTHER" id="PTHR11920">
    <property type="entry name" value="GUANYLYL CYCLASE"/>
    <property type="match status" value="1"/>
</dbReference>
<dbReference type="InterPro" id="IPR018297">
    <property type="entry name" value="A/G_cyclase_CS"/>
</dbReference>
<evidence type="ECO:0000313" key="12">
    <source>
        <dbReference type="Proteomes" id="UP000323300"/>
    </source>
</evidence>
<dbReference type="PANTHER" id="PTHR11920:SF335">
    <property type="entry name" value="GUANYLATE CYCLASE"/>
    <property type="match status" value="1"/>
</dbReference>
<dbReference type="PROSITE" id="PS50885">
    <property type="entry name" value="HAMP"/>
    <property type="match status" value="1"/>
</dbReference>
<feature type="transmembrane region" description="Helical" evidence="8">
    <location>
        <begin position="428"/>
        <end position="446"/>
    </location>
</feature>
<feature type="domain" description="Guanylate cyclase" evidence="9">
    <location>
        <begin position="540"/>
        <end position="667"/>
    </location>
</feature>
<evidence type="ECO:0000256" key="1">
    <source>
        <dbReference type="ARBA" id="ARBA00004370"/>
    </source>
</evidence>